<proteinExistence type="predicted"/>
<protein>
    <submittedName>
        <fullName evidence="2">Uncharacterized protein</fullName>
    </submittedName>
</protein>
<dbReference type="Proteomes" id="UP000069272">
    <property type="component" value="Chromosome 2R"/>
</dbReference>
<dbReference type="EnsemblMetazoa" id="AALB014854-RA">
    <property type="protein sequence ID" value="AALB014854-PA"/>
    <property type="gene ID" value="AALB014854"/>
</dbReference>
<evidence type="ECO:0000256" key="1">
    <source>
        <dbReference type="SAM" id="MobiDB-lite"/>
    </source>
</evidence>
<reference evidence="2" key="2">
    <citation type="submission" date="2022-08" db="UniProtKB">
        <authorList>
            <consortium name="EnsemblMetazoa"/>
        </authorList>
    </citation>
    <scope>IDENTIFICATION</scope>
    <source>
        <strain evidence="2">STECLA/ALBI9_A</strain>
    </source>
</reference>
<keyword evidence="3" id="KW-1185">Reference proteome</keyword>
<dbReference type="AlphaFoldDB" id="A0A182FZ31"/>
<evidence type="ECO:0000313" key="3">
    <source>
        <dbReference type="Proteomes" id="UP000069272"/>
    </source>
</evidence>
<reference evidence="2 3" key="1">
    <citation type="journal article" date="2017" name="G3 (Bethesda)">
        <title>The Physical Genome Mapping of Anopheles albimanus Corrected Scaffold Misassemblies and Identified Interarm Rearrangements in Genus Anopheles.</title>
        <authorList>
            <person name="Artemov G.N."/>
            <person name="Peery A.N."/>
            <person name="Jiang X."/>
            <person name="Tu Z."/>
            <person name="Stegniy V.N."/>
            <person name="Sharakhova M.V."/>
            <person name="Sharakhov I.V."/>
        </authorList>
    </citation>
    <scope>NUCLEOTIDE SEQUENCE [LARGE SCALE GENOMIC DNA]</scope>
    <source>
        <strain evidence="2 3">ALBI9_A</strain>
    </source>
</reference>
<accession>A0A182FZ31</accession>
<name>A0A182FZ31_ANOAL</name>
<sequence length="46" mass="4808">FSIQNASVKAAAPLNALADSLRSTPLINKKTRSRRSTNPASGGIIL</sequence>
<feature type="region of interest" description="Disordered" evidence="1">
    <location>
        <begin position="24"/>
        <end position="46"/>
    </location>
</feature>
<organism evidence="2 3">
    <name type="scientific">Anopheles albimanus</name>
    <name type="common">New world malaria mosquito</name>
    <dbReference type="NCBI Taxonomy" id="7167"/>
    <lineage>
        <taxon>Eukaryota</taxon>
        <taxon>Metazoa</taxon>
        <taxon>Ecdysozoa</taxon>
        <taxon>Arthropoda</taxon>
        <taxon>Hexapoda</taxon>
        <taxon>Insecta</taxon>
        <taxon>Pterygota</taxon>
        <taxon>Neoptera</taxon>
        <taxon>Endopterygota</taxon>
        <taxon>Diptera</taxon>
        <taxon>Nematocera</taxon>
        <taxon>Culicoidea</taxon>
        <taxon>Culicidae</taxon>
        <taxon>Anophelinae</taxon>
        <taxon>Anopheles</taxon>
    </lineage>
</organism>
<evidence type="ECO:0000313" key="2">
    <source>
        <dbReference type="EnsemblMetazoa" id="AALB014854-PA"/>
    </source>
</evidence>